<dbReference type="Gene3D" id="3.20.20.80">
    <property type="entry name" value="Glycosidases"/>
    <property type="match status" value="1"/>
</dbReference>
<evidence type="ECO:0000313" key="1">
    <source>
        <dbReference type="EMBL" id="MBK0420435.1"/>
    </source>
</evidence>
<dbReference type="Proteomes" id="UP000608530">
    <property type="component" value="Unassembled WGS sequence"/>
</dbReference>
<proteinExistence type="predicted"/>
<evidence type="ECO:0000313" key="2">
    <source>
        <dbReference type="Proteomes" id="UP000608530"/>
    </source>
</evidence>
<dbReference type="RefSeq" id="WP_200116574.1">
    <property type="nucleotide sequence ID" value="NZ_JAEHOH010000030.1"/>
</dbReference>
<dbReference type="EMBL" id="JAEHOH010000030">
    <property type="protein sequence ID" value="MBK0420435.1"/>
    <property type="molecule type" value="Genomic_DNA"/>
</dbReference>
<comment type="caution">
    <text evidence="1">The sequence shown here is derived from an EMBL/GenBank/DDBJ whole genome shotgun (WGS) entry which is preliminary data.</text>
</comment>
<sequence>MSEVGLMLYPWDVVADGPERVVDEIASRGASRIEIATAYHSAEVIAPRRDAGVVTVAEANTLHLPVPAESFSDLRIPQSRIAEQHPDLYERLAEAASAAGLSLGGWAIAFHNSSLASEHPEAAIKSCFGDSFTHGLCPANPRARSYAVDLVEAVASSGYFDRLLVESLSYLLYSHGHPHELWGARLDATTRYLLSLCFCRYCTEAGASRGIDVEALRQEVAAQLSRSWNQDFPHGRDGDDGTELASLHYAWPELYAYMQMRMERVTALVTDVIAAAHKHGVLLDVSAAVWGRPAQMNWLEGVDVVETLRVADGFVLESYYPGAGEVAREIDHTLALRSLVDGNAADVNVALTLWQSLSRSRGDFRAKVETVAASGTQKLSLYNYGTATRATLDWVDDAVEIMGSQA</sequence>
<organism evidence="1 2">
    <name type="scientific">Leucobacter chromiisoli</name>
    <dbReference type="NCBI Taxonomy" id="2796471"/>
    <lineage>
        <taxon>Bacteria</taxon>
        <taxon>Bacillati</taxon>
        <taxon>Actinomycetota</taxon>
        <taxon>Actinomycetes</taxon>
        <taxon>Micrococcales</taxon>
        <taxon>Microbacteriaceae</taxon>
        <taxon>Leucobacter</taxon>
    </lineage>
</organism>
<protein>
    <submittedName>
        <fullName evidence="1">Uncharacterized protein</fullName>
    </submittedName>
</protein>
<dbReference type="AlphaFoldDB" id="A0A934Q905"/>
<name>A0A934Q905_9MICO</name>
<reference evidence="1" key="1">
    <citation type="submission" date="2020-12" db="EMBL/GenBank/DDBJ databases">
        <title>Leucobacter sp. CAS1, isolated from Chromium sludge.</title>
        <authorList>
            <person name="Xu Z."/>
        </authorList>
    </citation>
    <scope>NUCLEOTIDE SEQUENCE</scope>
    <source>
        <strain evidence="1">CSA1</strain>
    </source>
</reference>
<accession>A0A934Q905</accession>
<gene>
    <name evidence="1" type="ORF">JD276_15505</name>
</gene>
<keyword evidence="2" id="KW-1185">Reference proteome</keyword>